<organism evidence="3">
    <name type="scientific">Rhipicephalus pulchellus</name>
    <name type="common">Yellow backed tick</name>
    <name type="synonym">Dermacentor pulchellus</name>
    <dbReference type="NCBI Taxonomy" id="72859"/>
    <lineage>
        <taxon>Eukaryota</taxon>
        <taxon>Metazoa</taxon>
        <taxon>Ecdysozoa</taxon>
        <taxon>Arthropoda</taxon>
        <taxon>Chelicerata</taxon>
        <taxon>Arachnida</taxon>
        <taxon>Acari</taxon>
        <taxon>Parasitiformes</taxon>
        <taxon>Ixodida</taxon>
        <taxon>Ixodoidea</taxon>
        <taxon>Ixodidae</taxon>
        <taxon>Rhipicephalinae</taxon>
        <taxon>Rhipicephalus</taxon>
        <taxon>Rhipicephalus</taxon>
    </lineage>
</organism>
<dbReference type="EMBL" id="GACK01004473">
    <property type="protein sequence ID" value="JAA60561.1"/>
    <property type="molecule type" value="mRNA"/>
</dbReference>
<feature type="chain" id="PRO_5003981724" evidence="2">
    <location>
        <begin position="24"/>
        <end position="255"/>
    </location>
</feature>
<evidence type="ECO:0000256" key="1">
    <source>
        <dbReference type="SAM" id="MobiDB-lite"/>
    </source>
</evidence>
<name>L7M8G3_RHIPC</name>
<reference evidence="3" key="2">
    <citation type="journal article" date="2015" name="J. Proteomics">
        <title>Sexual differences in the sialomes of the zebra tick, Rhipicephalus pulchellus.</title>
        <authorList>
            <person name="Tan A.W."/>
            <person name="Francischetti I.M."/>
            <person name="Slovak M."/>
            <person name="Kini R.M."/>
            <person name="Ribeiro J.M."/>
        </authorList>
    </citation>
    <scope>NUCLEOTIDE SEQUENCE</scope>
    <source>
        <tissue evidence="3">Salivary gland</tissue>
    </source>
</reference>
<reference evidence="3" key="1">
    <citation type="submission" date="2012-11" db="EMBL/GenBank/DDBJ databases">
        <authorList>
            <person name="Lucero-Rivera Y.E."/>
            <person name="Tovar-Ramirez D."/>
        </authorList>
    </citation>
    <scope>NUCLEOTIDE SEQUENCE</scope>
    <source>
        <tissue evidence="3">Salivary gland</tissue>
    </source>
</reference>
<feature type="signal peptide" evidence="2">
    <location>
        <begin position="1"/>
        <end position="23"/>
    </location>
</feature>
<evidence type="ECO:0000256" key="2">
    <source>
        <dbReference type="SAM" id="SignalP"/>
    </source>
</evidence>
<accession>L7M8G3</accession>
<keyword evidence="2" id="KW-0732">Signal</keyword>
<protein>
    <submittedName>
        <fullName evidence="3">Putative group i salivary lipocalin</fullName>
    </submittedName>
</protein>
<dbReference type="AlphaFoldDB" id="L7M8G3"/>
<sequence length="255" mass="29253">MASLLKTGIIVLAVIAGTKRCLAVEGEAVIQTSAEKVVEEVSDSVQDSSPVKNDFEKFWEKNNRAWRQRTTDTTYIECSGFRLDHINTSGVVLSTSALDHRGKVDFDYPFFWEFRKKNSLFSDRYYGRFVKYLELMNRDETCAVTKDYPWHTNYERGKEGYEKLSEEEKQKCKGASMDNLFDVDKLACEFLLIGDNTYIARGNVYYDLLVSDGTTGDKPVDCESTYETKRKEPTQAQRPNYEPYTEKCKTASAIV</sequence>
<feature type="compositionally biased region" description="Basic and acidic residues" evidence="1">
    <location>
        <begin position="220"/>
        <end position="233"/>
    </location>
</feature>
<evidence type="ECO:0000313" key="3">
    <source>
        <dbReference type="EMBL" id="JAA60561.1"/>
    </source>
</evidence>
<feature type="region of interest" description="Disordered" evidence="1">
    <location>
        <begin position="220"/>
        <end position="243"/>
    </location>
</feature>
<proteinExistence type="evidence at transcript level"/>